<dbReference type="RefSeq" id="WP_012860322.1">
    <property type="nucleotide sequence ID" value="NC_013517.1"/>
</dbReference>
<dbReference type="STRING" id="526218.Sterm_0854"/>
<dbReference type="KEGG" id="str:Sterm_0854"/>
<dbReference type="Proteomes" id="UP000000845">
    <property type="component" value="Chromosome"/>
</dbReference>
<dbReference type="EMBL" id="CP001739">
    <property type="protein sequence ID" value="ACZ07726.1"/>
    <property type="molecule type" value="Genomic_DNA"/>
</dbReference>
<gene>
    <name evidence="1" type="ordered locus">Sterm_0854</name>
</gene>
<dbReference type="eggNOG" id="ENOG5033F9I">
    <property type="taxonomic scope" value="Bacteria"/>
</dbReference>
<evidence type="ECO:0000313" key="1">
    <source>
        <dbReference type="EMBL" id="ACZ07726.1"/>
    </source>
</evidence>
<reference evidence="2" key="1">
    <citation type="submission" date="2009-09" db="EMBL/GenBank/DDBJ databases">
        <title>The complete chromosome of Sebaldella termitidis ATCC 33386.</title>
        <authorList>
            <consortium name="US DOE Joint Genome Institute (JGI-PGF)"/>
            <person name="Lucas S."/>
            <person name="Copeland A."/>
            <person name="Lapidus A."/>
            <person name="Glavina del Rio T."/>
            <person name="Dalin E."/>
            <person name="Tice H."/>
            <person name="Bruce D."/>
            <person name="Goodwin L."/>
            <person name="Pitluck S."/>
            <person name="Kyrpides N."/>
            <person name="Mavromatis K."/>
            <person name="Ivanova N."/>
            <person name="Mikhailova N."/>
            <person name="Sims D."/>
            <person name="Meincke L."/>
            <person name="Brettin T."/>
            <person name="Detter J.C."/>
            <person name="Han C."/>
            <person name="Larimer F."/>
            <person name="Land M."/>
            <person name="Hauser L."/>
            <person name="Markowitz V."/>
            <person name="Cheng J.F."/>
            <person name="Hugenholtz P."/>
            <person name="Woyke T."/>
            <person name="Wu D."/>
            <person name="Eisen J.A."/>
        </authorList>
    </citation>
    <scope>NUCLEOTIDE SEQUENCE [LARGE SCALE GENOMIC DNA]</scope>
    <source>
        <strain evidence="2">ATCC 33386 / NCTC 11300</strain>
    </source>
</reference>
<dbReference type="HOGENOM" id="CLU_719235_0_0_0"/>
<evidence type="ECO:0000313" key="2">
    <source>
        <dbReference type="Proteomes" id="UP000000845"/>
    </source>
</evidence>
<reference evidence="1 2" key="2">
    <citation type="journal article" date="2010" name="Stand. Genomic Sci.">
        <title>Complete genome sequence of Sebaldella termitidis type strain (NCTC 11300).</title>
        <authorList>
            <person name="Harmon-Smith M."/>
            <person name="Celia L."/>
            <person name="Chertkov O."/>
            <person name="Lapidus A."/>
            <person name="Copeland A."/>
            <person name="Glavina Del Rio T."/>
            <person name="Nolan M."/>
            <person name="Lucas S."/>
            <person name="Tice H."/>
            <person name="Cheng J.F."/>
            <person name="Han C."/>
            <person name="Detter J.C."/>
            <person name="Bruce D."/>
            <person name="Goodwin L."/>
            <person name="Pitluck S."/>
            <person name="Pati A."/>
            <person name="Liolios K."/>
            <person name="Ivanova N."/>
            <person name="Mavromatis K."/>
            <person name="Mikhailova N."/>
            <person name="Chen A."/>
            <person name="Palaniappan K."/>
            <person name="Land M."/>
            <person name="Hauser L."/>
            <person name="Chang Y.J."/>
            <person name="Jeffries C.D."/>
            <person name="Brettin T."/>
            <person name="Goker M."/>
            <person name="Beck B."/>
            <person name="Bristow J."/>
            <person name="Eisen J.A."/>
            <person name="Markowitz V."/>
            <person name="Hugenholtz P."/>
            <person name="Kyrpides N.C."/>
            <person name="Klenk H.P."/>
            <person name="Chen F."/>
        </authorList>
    </citation>
    <scope>NUCLEOTIDE SEQUENCE [LARGE SCALE GENOMIC DNA]</scope>
    <source>
        <strain evidence="2">ATCC 33386 / NCTC 11300</strain>
    </source>
</reference>
<dbReference type="AlphaFoldDB" id="D1AR38"/>
<organism evidence="1 2">
    <name type="scientific">Sebaldella termitidis (strain ATCC 33386 / NCTC 11300)</name>
    <dbReference type="NCBI Taxonomy" id="526218"/>
    <lineage>
        <taxon>Bacteria</taxon>
        <taxon>Fusobacteriati</taxon>
        <taxon>Fusobacteriota</taxon>
        <taxon>Fusobacteriia</taxon>
        <taxon>Fusobacteriales</taxon>
        <taxon>Leptotrichiaceae</taxon>
        <taxon>Sebaldella</taxon>
    </lineage>
</organism>
<sequence length="406" mass="47505">MEKDEKIEKLRLYYSDEMYEEQENILQPVSADGATDVLLQPVFNPLKRIIDNLYSLAFKNFDCSEKSVKEIWELNNFEVSKKKLISEAILTGESYLEVIKSSNATKYIFHKVDDVEVEKDFGEILKFSFTGVAKIVNEDGEIEENEIEKTYFKIDEKVFLIINDESPLYIGDTMPIFEFNFGLDLFRALYYIDTYNELESESRTIINLHSSPEKLGRNLGIKKPKEEQPNNNINIFQKLLRALSENRFRKQRMIVVDEKEERTADIKYIEMNNTWVNSDILPKMEQVMNDFKEEFPEIDLKVESGNVAIRTYLMTMQGLRSKISTIRDSFIEKIRKVDSYSTGKEIDIKKYSYSDIFEQMEEEANVEILNKKLDALEKVNRIQSDDRILKIVNDLSEGILEGMSNE</sequence>
<accession>D1AR38</accession>
<proteinExistence type="predicted"/>
<keyword evidence="2" id="KW-1185">Reference proteome</keyword>
<protein>
    <submittedName>
        <fullName evidence="1">Uncharacterized protein</fullName>
    </submittedName>
</protein>
<name>D1AR38_SEBTE</name>